<dbReference type="Proteomes" id="UP000236151">
    <property type="component" value="Unassembled WGS sequence"/>
</dbReference>
<protein>
    <recommendedName>
        <fullName evidence="3">ABC transporter substrate-binding protein</fullName>
    </recommendedName>
</protein>
<dbReference type="InterPro" id="IPR006059">
    <property type="entry name" value="SBP"/>
</dbReference>
<evidence type="ECO:0008006" key="3">
    <source>
        <dbReference type="Google" id="ProtNLM"/>
    </source>
</evidence>
<proteinExistence type="predicted"/>
<comment type="caution">
    <text evidence="1">The sequence shown here is derived from an EMBL/GenBank/DDBJ whole genome shotgun (WGS) entry which is preliminary data.</text>
</comment>
<dbReference type="PANTHER" id="PTHR43649:SF27">
    <property type="entry name" value="EXTRACELLULAR SOLUTE-BINDING PROTEIN FAMILY 1"/>
    <property type="match status" value="1"/>
</dbReference>
<dbReference type="Gene3D" id="2.60.120.260">
    <property type="entry name" value="Galactose-binding domain-like"/>
    <property type="match status" value="1"/>
</dbReference>
<dbReference type="Gene3D" id="3.40.190.10">
    <property type="entry name" value="Periplasmic binding protein-like II"/>
    <property type="match status" value="1"/>
</dbReference>
<reference evidence="1 2" key="1">
    <citation type="submission" date="2017-06" db="EMBL/GenBank/DDBJ databases">
        <title>Investigating the central metabolism of Clostridium thermosuccinogenes.</title>
        <authorList>
            <person name="Koendjbiharie J.G."/>
            <person name="van Kranenburg R."/>
        </authorList>
    </citation>
    <scope>NUCLEOTIDE SEQUENCE [LARGE SCALE GENOMIC DNA]</scope>
    <source>
        <strain evidence="1 2">DSM 5806</strain>
    </source>
</reference>
<sequence length="984" mass="110958">MLLILAYNALICKLVSICEVMAVKGFTRKLLSGLLVFSVLIYAFPSATMGAETAWEDRLDAVSRWIGLEPSSVVGKVELSGFTPVLGSGVQMTEEGLLLPVDGAVEFTLDAPREGGYNLVLEYRLETGKVLKNTVSIHWEGGDILACIPALWSDESKTYAKDRYGNEVIPRQVMVEGSHLEYVKAYADLDKSPVSIKLAAGKTRFVLKNNTQPIILKAIYLVSELETPGYGEYLETYAGKTEGSGMVIIEAEDYAMKSDSFVRPANDQNPALYPYKSDSRLLNVIDGYSWREAGQKILWEFEVKTPGFYSIGFRYAQGYKEGMPVFRNIEIDGCLPFEEARCYPFRYTGMDYENNVLMKSGKEPLKVWLDSGKHTIAMEADARPVKEAVDTIRAIIEEINDTGTDIRKLSGSSQDSGRTWDIKQYMPDVENKLEEWANRLDEVYDELWKISGSKPAFALNIQLAAKNLRDLSKEPKKIPSRLSKFSEGSGSAAQLLADLLVELSEQPLSLDRIYIFSGEKLPSANVGFLAKIWEGIKAFARSFLKSSRSYAVSSGKNENELSVWVNRPIQLVETMQQMIDRDFTPESGIKVKLSVMPNEQKLILAGASRTNPDAALGISAHIPYELAIRGAVKDLTEFDDFLPYVGREYNLETLVPFYVDGKIYGVAETQDFFVLAYRKDILQKLGISIPQTWEDVKEIMPELKRHSMNFYVTMAGWSGLKPFYTTSPFIFQNGGSIYSPDGLRTAINSQESIKGFELMTELFSIYSVAQNAPSFYNNFRYGTMPIGIANFGNYVALMNAAPEIAGQWDIAPSPGVKDEKGDIVRYQAAVDRSDIIFSNSSRHEDSWKFLKWWLSKDVQLEFAYTMQTKFGPEYMWNTANMEAFQDLPIPEKHKEVILEQWKWIKEMPRHPAGYMVEREISNAWTDVVMNGRSLRASVDKAALVANREMERKLEEFGYIKDGRVVREYAIPDGDDIRKKVKEAE</sequence>
<dbReference type="EMBL" id="NIOJ01000024">
    <property type="protein sequence ID" value="PNT98828.1"/>
    <property type="molecule type" value="Genomic_DNA"/>
</dbReference>
<dbReference type="InterPro" id="IPR050490">
    <property type="entry name" value="Bact_solute-bd_prot1"/>
</dbReference>
<dbReference type="KEGG" id="cthd:CDO33_14430"/>
<dbReference type="PANTHER" id="PTHR43649">
    <property type="entry name" value="ARABINOSE-BINDING PROTEIN-RELATED"/>
    <property type="match status" value="1"/>
</dbReference>
<dbReference type="AlphaFoldDB" id="A0A2K2F4S2"/>
<evidence type="ECO:0000313" key="2">
    <source>
        <dbReference type="Proteomes" id="UP000236151"/>
    </source>
</evidence>
<accession>A0A2K2F4S2</accession>
<organism evidence="1 2">
    <name type="scientific">Clostridium thermosuccinogenes</name>
    <dbReference type="NCBI Taxonomy" id="84032"/>
    <lineage>
        <taxon>Bacteria</taxon>
        <taxon>Bacillati</taxon>
        <taxon>Bacillota</taxon>
        <taxon>Clostridia</taxon>
        <taxon>Eubacteriales</taxon>
        <taxon>Clostridiaceae</taxon>
        <taxon>Clostridium</taxon>
    </lineage>
</organism>
<dbReference type="SUPFAM" id="SSF53850">
    <property type="entry name" value="Periplasmic binding protein-like II"/>
    <property type="match status" value="1"/>
</dbReference>
<name>A0A2K2F4S2_9CLOT</name>
<evidence type="ECO:0000313" key="1">
    <source>
        <dbReference type="EMBL" id="PNT98828.1"/>
    </source>
</evidence>
<gene>
    <name evidence="1" type="ORF">CDQ84_10305</name>
</gene>
<keyword evidence="2" id="KW-1185">Reference proteome</keyword>
<dbReference type="Pfam" id="PF01547">
    <property type="entry name" value="SBP_bac_1"/>
    <property type="match status" value="1"/>
</dbReference>